<dbReference type="PANTHER" id="PTHR33710:SF71">
    <property type="entry name" value="ENDONUCLEASE_EXONUCLEASE_PHOSPHATASE DOMAIN-CONTAINING PROTEIN"/>
    <property type="match status" value="1"/>
</dbReference>
<dbReference type="EMBL" id="JBJUIK010000004">
    <property type="protein sequence ID" value="KAL3529177.1"/>
    <property type="molecule type" value="Genomic_DNA"/>
</dbReference>
<sequence>MQEMNFTGSLYTWLGTRNGTTVFKRIYKILVNLAWFKRFASFQVQHLGKELSDHSLLLFGIRSDDRLQRDVEVSQHNFEAEPSISNHEQYHLKQADLLKCLKQEEIFW</sequence>
<name>A0ABD3AEH2_9GENT</name>
<gene>
    <name evidence="1" type="ORF">ACH5RR_008499</name>
</gene>
<accession>A0ABD3AEH2</accession>
<organism evidence="1 2">
    <name type="scientific">Cinchona calisaya</name>
    <dbReference type="NCBI Taxonomy" id="153742"/>
    <lineage>
        <taxon>Eukaryota</taxon>
        <taxon>Viridiplantae</taxon>
        <taxon>Streptophyta</taxon>
        <taxon>Embryophyta</taxon>
        <taxon>Tracheophyta</taxon>
        <taxon>Spermatophyta</taxon>
        <taxon>Magnoliopsida</taxon>
        <taxon>eudicotyledons</taxon>
        <taxon>Gunneridae</taxon>
        <taxon>Pentapetalae</taxon>
        <taxon>asterids</taxon>
        <taxon>lamiids</taxon>
        <taxon>Gentianales</taxon>
        <taxon>Rubiaceae</taxon>
        <taxon>Cinchonoideae</taxon>
        <taxon>Cinchoneae</taxon>
        <taxon>Cinchona</taxon>
    </lineage>
</organism>
<protein>
    <recommendedName>
        <fullName evidence="3">Reverse transcriptase</fullName>
    </recommendedName>
</protein>
<evidence type="ECO:0000313" key="2">
    <source>
        <dbReference type="Proteomes" id="UP001630127"/>
    </source>
</evidence>
<reference evidence="1 2" key="1">
    <citation type="submission" date="2024-11" db="EMBL/GenBank/DDBJ databases">
        <title>A near-complete genome assembly of Cinchona calisaya.</title>
        <authorList>
            <person name="Lian D.C."/>
            <person name="Zhao X.W."/>
            <person name="Wei L."/>
        </authorList>
    </citation>
    <scope>NUCLEOTIDE SEQUENCE [LARGE SCALE GENOMIC DNA]</scope>
    <source>
        <tissue evidence="1">Nenye</tissue>
    </source>
</reference>
<dbReference type="AlphaFoldDB" id="A0ABD3AEH2"/>
<keyword evidence="2" id="KW-1185">Reference proteome</keyword>
<dbReference type="PANTHER" id="PTHR33710">
    <property type="entry name" value="BNAC02G09200D PROTEIN"/>
    <property type="match status" value="1"/>
</dbReference>
<comment type="caution">
    <text evidence="1">The sequence shown here is derived from an EMBL/GenBank/DDBJ whole genome shotgun (WGS) entry which is preliminary data.</text>
</comment>
<evidence type="ECO:0008006" key="3">
    <source>
        <dbReference type="Google" id="ProtNLM"/>
    </source>
</evidence>
<proteinExistence type="predicted"/>
<evidence type="ECO:0000313" key="1">
    <source>
        <dbReference type="EMBL" id="KAL3529177.1"/>
    </source>
</evidence>
<dbReference type="Proteomes" id="UP001630127">
    <property type="component" value="Unassembled WGS sequence"/>
</dbReference>